<protein>
    <submittedName>
        <fullName evidence="2">Secretion protein F</fullName>
    </submittedName>
</protein>
<evidence type="ECO:0000313" key="3">
    <source>
        <dbReference type="Proteomes" id="UP000190959"/>
    </source>
</evidence>
<sequence length="290" mass="33073">MLTIFFIFSCLFSFGIYMIIADLLKFPEIKASKAILSVSRREKKQTHNFEVYILRMSVKLSKMIKLNDYKRRKLIATLKSAEINLTPETYIAKAYVKAGLVLFSIIPALFIFPIIVPVTVFLSVAVYFKEIKTAEDKVKNKREEIEYELPRFAATLTQELKASRDILSILESYKQNAGASMKRELEITVADMKSGSFEGALTRFETRLGSSALSEVVRGLISVLRGDDGVVYFQMLAHDLKQLELQRLKTIAAKQPAKIRKYSFAMLMCFVFMYLAVMGIQIMNTMGKLF</sequence>
<feature type="transmembrane region" description="Helical" evidence="1">
    <location>
        <begin position="100"/>
        <end position="128"/>
    </location>
</feature>
<organism evidence="2 3">
    <name type="scientific">Clostridium beijerinckii</name>
    <name type="common">Clostridium MP</name>
    <dbReference type="NCBI Taxonomy" id="1520"/>
    <lineage>
        <taxon>Bacteria</taxon>
        <taxon>Bacillati</taxon>
        <taxon>Bacillota</taxon>
        <taxon>Clostridia</taxon>
        <taxon>Eubacteriales</taxon>
        <taxon>Clostridiaceae</taxon>
        <taxon>Clostridium</taxon>
    </lineage>
</organism>
<feature type="transmembrane region" description="Helical" evidence="1">
    <location>
        <begin position="264"/>
        <end position="283"/>
    </location>
</feature>
<keyword evidence="1" id="KW-1133">Transmembrane helix</keyword>
<keyword evidence="1" id="KW-0472">Membrane</keyword>
<evidence type="ECO:0000313" key="2">
    <source>
        <dbReference type="EMBL" id="OOP72832.1"/>
    </source>
</evidence>
<reference evidence="2 3" key="1">
    <citation type="submission" date="2017-02" db="EMBL/GenBank/DDBJ databases">
        <title>Genome sequence of Clostridium beijerinckii Br21.</title>
        <authorList>
            <person name="Fonseca B.C."/>
            <person name="Guazzaroni M.E."/>
            <person name="Riano-Pachon D.M."/>
            <person name="Reginatto V."/>
        </authorList>
    </citation>
    <scope>NUCLEOTIDE SEQUENCE [LARGE SCALE GENOMIC DNA]</scope>
    <source>
        <strain evidence="2 3">Br21</strain>
    </source>
</reference>
<proteinExistence type="predicted"/>
<dbReference type="EMBL" id="MWMH01000004">
    <property type="protein sequence ID" value="OOP72832.1"/>
    <property type="molecule type" value="Genomic_DNA"/>
</dbReference>
<dbReference type="RefSeq" id="WP_078115919.1">
    <property type="nucleotide sequence ID" value="NZ_MWMH01000004.1"/>
</dbReference>
<dbReference type="Proteomes" id="UP000190959">
    <property type="component" value="Unassembled WGS sequence"/>
</dbReference>
<keyword evidence="1" id="KW-0812">Transmembrane</keyword>
<accession>A0A1S9N5V8</accession>
<comment type="caution">
    <text evidence="2">The sequence shown here is derived from an EMBL/GenBank/DDBJ whole genome shotgun (WGS) entry which is preliminary data.</text>
</comment>
<dbReference type="AlphaFoldDB" id="A0A1S9N5V8"/>
<name>A0A1S9N5V8_CLOBE</name>
<gene>
    <name evidence="2" type="ORF">CBEIBR21_13520</name>
</gene>
<evidence type="ECO:0000256" key="1">
    <source>
        <dbReference type="SAM" id="Phobius"/>
    </source>
</evidence>